<organism evidence="1 2">
    <name type="scientific">Methanosalsum zhilinae (strain DSM 4017 / NBRC 107636 / OCM 62 / WeN5)</name>
    <name type="common">Methanohalophilus zhilinae</name>
    <dbReference type="NCBI Taxonomy" id="679901"/>
    <lineage>
        <taxon>Archaea</taxon>
        <taxon>Methanobacteriati</taxon>
        <taxon>Methanobacteriota</taxon>
        <taxon>Stenosarchaea group</taxon>
        <taxon>Methanomicrobia</taxon>
        <taxon>Methanosarcinales</taxon>
        <taxon>Methanosarcinaceae</taxon>
        <taxon>Methanosalsum</taxon>
    </lineage>
</organism>
<dbReference type="Proteomes" id="UP000006622">
    <property type="component" value="Chromosome"/>
</dbReference>
<protein>
    <submittedName>
        <fullName evidence="1">Uncharacterized protein</fullName>
    </submittedName>
</protein>
<dbReference type="KEGG" id="mzh:Mzhil_1716"/>
<dbReference type="HOGENOM" id="CLU_068381_1_1_2"/>
<dbReference type="AlphaFoldDB" id="F7XQ89"/>
<reference evidence="1 2" key="1">
    <citation type="submission" date="2010-07" db="EMBL/GenBank/DDBJ databases">
        <title>The complete genome of Methanosalsum zhilinae DSM 4017.</title>
        <authorList>
            <consortium name="US DOE Joint Genome Institute (JGI-PGF)"/>
            <person name="Lucas S."/>
            <person name="Copeland A."/>
            <person name="Lapidus A."/>
            <person name="Glavina del Rio T."/>
            <person name="Dalin E."/>
            <person name="Tice H."/>
            <person name="Bruce D."/>
            <person name="Goodwin L."/>
            <person name="Pitluck S."/>
            <person name="Kyrpides N."/>
            <person name="Mavromatis K."/>
            <person name="Ovchinnikova G."/>
            <person name="Daligault H."/>
            <person name="Detter J.C."/>
            <person name="Han C."/>
            <person name="Tapia R."/>
            <person name="Larimer F."/>
            <person name="Land M."/>
            <person name="Hauser L."/>
            <person name="Markowitz V."/>
            <person name="Cheng J.-F."/>
            <person name="Hugenholtz P."/>
            <person name="Woyke T."/>
            <person name="Wu D."/>
            <person name="Spring S."/>
            <person name="Schueler E."/>
            <person name="Brambilla E."/>
            <person name="Klenk H.-P."/>
            <person name="Eisen J.A."/>
        </authorList>
    </citation>
    <scope>NUCLEOTIDE SEQUENCE [LARGE SCALE GENOMIC DNA]</scope>
    <source>
        <strain evidence="2">DSM 4017 / NBRC 107636 / OCM 62 / WeN5</strain>
    </source>
</reference>
<dbReference type="EMBL" id="CP002101">
    <property type="protein sequence ID" value="AEH61551.1"/>
    <property type="molecule type" value="Genomic_DNA"/>
</dbReference>
<dbReference type="InterPro" id="IPR043829">
    <property type="entry name" value="DUF5806"/>
</dbReference>
<gene>
    <name evidence="1" type="ordered locus">Mzhil_1716</name>
</gene>
<keyword evidence="2" id="KW-1185">Reference proteome</keyword>
<evidence type="ECO:0000313" key="2">
    <source>
        <dbReference type="Proteomes" id="UP000006622"/>
    </source>
</evidence>
<evidence type="ECO:0000313" key="1">
    <source>
        <dbReference type="EMBL" id="AEH61551.1"/>
    </source>
</evidence>
<accession>F7XQ89</accession>
<name>F7XQ89_METZD</name>
<sequence length="172" mass="20070">MFVVNADVALMGEIVDMEKTNHYQKFRKMDGKDYGDVTRFLKKTTHLTAREWMIAHLCSDFRDISNHSQMTWIGENLPDLVPFVTEPYSRHEVSNSLSAFKKKVRRSGTTFFYAYYAGLISKEEMISLIHTIVSDLEKLTKTEGNEVPESHDIEVQRLITDVFRRINEQMIE</sequence>
<dbReference type="Pfam" id="PF19122">
    <property type="entry name" value="DUF5806"/>
    <property type="match status" value="1"/>
</dbReference>
<proteinExistence type="predicted"/>